<dbReference type="OrthoDB" id="251033at2759"/>
<dbReference type="AlphaFoldDB" id="S9V0Q4"/>
<evidence type="ECO:0000313" key="2">
    <source>
        <dbReference type="EMBL" id="EPY34583.1"/>
    </source>
</evidence>
<protein>
    <submittedName>
        <fullName evidence="2">Uncharacterized protein</fullName>
    </submittedName>
</protein>
<keyword evidence="3" id="KW-1185">Reference proteome</keyword>
<name>S9V0Q4_9TRYP</name>
<sequence>MPVDTKKGNKPGDKDKNAPPKKELPKELCGCGVDTYRPPPKGKKPTAPVVHEPNCGYQRTTCDAYPFLPRCPVCQDPCKFCDGKNRWCPHCYERQCGFRYKRLVHGWQADPSNVGPATSEQLAAHAVAGSVKSTGAAAKLKKRSTAVSFPAEGAPQAEKK</sequence>
<organism evidence="2 3">
    <name type="scientific">Strigomonas culicis</name>
    <dbReference type="NCBI Taxonomy" id="28005"/>
    <lineage>
        <taxon>Eukaryota</taxon>
        <taxon>Discoba</taxon>
        <taxon>Euglenozoa</taxon>
        <taxon>Kinetoplastea</taxon>
        <taxon>Metakinetoplastina</taxon>
        <taxon>Trypanosomatida</taxon>
        <taxon>Trypanosomatidae</taxon>
        <taxon>Strigomonadinae</taxon>
        <taxon>Strigomonas</taxon>
    </lineage>
</organism>
<accession>S9V0Q4</accession>
<dbReference type="EMBL" id="ATMH01001513">
    <property type="protein sequence ID" value="EPY34583.1"/>
    <property type="molecule type" value="Genomic_DNA"/>
</dbReference>
<gene>
    <name evidence="2" type="ORF">STCU_01513</name>
</gene>
<reference evidence="2 3" key="1">
    <citation type="journal article" date="2013" name="PLoS ONE">
        <title>Predicting the Proteins of Angomonas deanei, Strigomonas culicis and Their Respective Endosymbionts Reveals New Aspects of the Trypanosomatidae Family.</title>
        <authorList>
            <person name="Motta M.C."/>
            <person name="Martins A.C."/>
            <person name="de Souza S.S."/>
            <person name="Catta-Preta C.M."/>
            <person name="Silva R."/>
            <person name="Klein C.C."/>
            <person name="de Almeida L.G."/>
            <person name="de Lima Cunha O."/>
            <person name="Ciapina L.P."/>
            <person name="Brocchi M."/>
            <person name="Colabardini A.C."/>
            <person name="de Araujo Lima B."/>
            <person name="Machado C.R."/>
            <person name="de Almeida Soares C.M."/>
            <person name="Probst C.M."/>
            <person name="de Menezes C.B."/>
            <person name="Thompson C.E."/>
            <person name="Bartholomeu D.C."/>
            <person name="Gradia D.F."/>
            <person name="Pavoni D.P."/>
            <person name="Grisard E.C."/>
            <person name="Fantinatti-Garboggini F."/>
            <person name="Marchini F.K."/>
            <person name="Rodrigues-Luiz G.F."/>
            <person name="Wagner G."/>
            <person name="Goldman G.H."/>
            <person name="Fietto J.L."/>
            <person name="Elias M.C."/>
            <person name="Goldman M.H."/>
            <person name="Sagot M.F."/>
            <person name="Pereira M."/>
            <person name="Stoco P.H."/>
            <person name="de Mendonca-Neto R.P."/>
            <person name="Teixeira S.M."/>
            <person name="Maciel T.E."/>
            <person name="de Oliveira Mendes T.A."/>
            <person name="Urmenyi T.P."/>
            <person name="de Souza W."/>
            <person name="Schenkman S."/>
            <person name="de Vasconcelos A.T."/>
        </authorList>
    </citation>
    <scope>NUCLEOTIDE SEQUENCE [LARGE SCALE GENOMIC DNA]</scope>
</reference>
<feature type="region of interest" description="Disordered" evidence="1">
    <location>
        <begin position="1"/>
        <end position="32"/>
    </location>
</feature>
<proteinExistence type="predicted"/>
<dbReference type="Proteomes" id="UP000015354">
    <property type="component" value="Unassembled WGS sequence"/>
</dbReference>
<feature type="compositionally biased region" description="Basic and acidic residues" evidence="1">
    <location>
        <begin position="1"/>
        <end position="26"/>
    </location>
</feature>
<evidence type="ECO:0000313" key="3">
    <source>
        <dbReference type="Proteomes" id="UP000015354"/>
    </source>
</evidence>
<evidence type="ECO:0000256" key="1">
    <source>
        <dbReference type="SAM" id="MobiDB-lite"/>
    </source>
</evidence>
<comment type="caution">
    <text evidence="2">The sequence shown here is derived from an EMBL/GenBank/DDBJ whole genome shotgun (WGS) entry which is preliminary data.</text>
</comment>